<dbReference type="Pfam" id="PF06037">
    <property type="entry name" value="DUF922"/>
    <property type="match status" value="1"/>
</dbReference>
<dbReference type="GO" id="GO:0008233">
    <property type="term" value="F:peptidase activity"/>
    <property type="evidence" value="ECO:0007669"/>
    <property type="project" value="UniProtKB-KW"/>
</dbReference>
<accession>A0A2X2EA14</accession>
<proteinExistence type="predicted"/>
<dbReference type="GeneID" id="300269810"/>
<dbReference type="RefSeq" id="WP_074828883.1">
    <property type="nucleotide sequence ID" value="NZ_DALZQD010000020.1"/>
</dbReference>
<protein>
    <submittedName>
        <fullName evidence="1">Predicted secreted Zn-dependent protease</fullName>
    </submittedName>
</protein>
<dbReference type="InterPro" id="IPR010321">
    <property type="entry name" value="DUF922"/>
</dbReference>
<evidence type="ECO:0000313" key="1">
    <source>
        <dbReference type="EMBL" id="SPZ04999.1"/>
    </source>
</evidence>
<dbReference type="Proteomes" id="UP000250443">
    <property type="component" value="Unassembled WGS sequence"/>
</dbReference>
<reference evidence="1 2" key="1">
    <citation type="submission" date="2018-06" db="EMBL/GenBank/DDBJ databases">
        <authorList>
            <consortium name="Pathogen Informatics"/>
            <person name="Doyle S."/>
        </authorList>
    </citation>
    <scope>NUCLEOTIDE SEQUENCE [LARGE SCALE GENOMIC DNA]</scope>
    <source>
        <strain evidence="1 2">NCTC11842</strain>
    </source>
</reference>
<dbReference type="GO" id="GO:0006508">
    <property type="term" value="P:proteolysis"/>
    <property type="evidence" value="ECO:0007669"/>
    <property type="project" value="UniProtKB-KW"/>
</dbReference>
<dbReference type="EMBL" id="UAUF01000010">
    <property type="protein sequence ID" value="SPZ04999.1"/>
    <property type="molecule type" value="Genomic_DNA"/>
</dbReference>
<keyword evidence="1" id="KW-0378">Hydrolase</keyword>
<gene>
    <name evidence="1" type="ORF">NCTC11842_01520</name>
</gene>
<dbReference type="AlphaFoldDB" id="A0A2X2EA14"/>
<evidence type="ECO:0000313" key="2">
    <source>
        <dbReference type="Proteomes" id="UP000250443"/>
    </source>
</evidence>
<organism evidence="1 2">
    <name type="scientific">Pseudomonas luteola</name>
    <dbReference type="NCBI Taxonomy" id="47886"/>
    <lineage>
        <taxon>Bacteria</taxon>
        <taxon>Pseudomonadati</taxon>
        <taxon>Pseudomonadota</taxon>
        <taxon>Gammaproteobacteria</taxon>
        <taxon>Pseudomonadales</taxon>
        <taxon>Pseudomonadaceae</taxon>
        <taxon>Pseudomonas</taxon>
    </lineage>
</organism>
<sequence>MGEGLRGILLSNADGNCSLAGCNLTLDLTMTIPELRTAGLSEGELAFWRDYANGIASHEQVHAKDAMNAAVAWLEQIATLGAYTNCQGLTDAFNGIQAQSLEALRQRAAYVDAHSLGFPSELLQQTTLDTVISSRSE</sequence>
<keyword evidence="1" id="KW-0645">Protease</keyword>
<name>A0A2X2EA14_PSELU</name>